<evidence type="ECO:0000313" key="2">
    <source>
        <dbReference type="EMBL" id="KPL90974.1"/>
    </source>
</evidence>
<dbReference type="OrthoDB" id="9762324at2"/>
<feature type="domain" description="Sulfatase N-terminal" evidence="1">
    <location>
        <begin position="10"/>
        <end position="247"/>
    </location>
</feature>
<evidence type="ECO:0000259" key="1">
    <source>
        <dbReference type="Pfam" id="PF00884"/>
    </source>
</evidence>
<sequence>MKQYIPTHDIVLLTFDTLRYDVACAEWANGGTPNLRALLPAGWQERHSPGSFTYAAHQAMFAGFMPTPATPGPHPRLFAARFAGSETTVDQTFVFDAPEVITGLAQVGYRTICIGGVGFFNRQTALSCVLPDLFHEAYWEPHLGVTEPRSIEFQVALAVERLRAIPAAQRIFLFINISALHQPNAHYLAGATGDTIESHAAALRYVDSQLPALFAALRQRNPTFMMLCSDHGTAYGEDGFYGHRLAHPSVWTVPYADCCLEEADASA</sequence>
<dbReference type="Pfam" id="PF00884">
    <property type="entry name" value="Sulfatase"/>
    <property type="match status" value="1"/>
</dbReference>
<comment type="caution">
    <text evidence="2">The sequence shown here is derived from an EMBL/GenBank/DDBJ whole genome shotgun (WGS) entry which is preliminary data.</text>
</comment>
<gene>
    <name evidence="2" type="ORF">SE18_04210</name>
</gene>
<dbReference type="Proteomes" id="UP000050277">
    <property type="component" value="Unassembled WGS sequence"/>
</dbReference>
<dbReference type="STRING" id="70996.SE18_04210"/>
<proteinExistence type="predicted"/>
<dbReference type="SUPFAM" id="SSF53649">
    <property type="entry name" value="Alkaline phosphatase-like"/>
    <property type="match status" value="1"/>
</dbReference>
<dbReference type="InterPro" id="IPR017850">
    <property type="entry name" value="Alkaline_phosphatase_core_sf"/>
</dbReference>
<accession>A0A0P6Z1M3</accession>
<protein>
    <submittedName>
        <fullName evidence="2">Metalloenzyme domain-containing protein</fullName>
    </submittedName>
</protein>
<dbReference type="Gene3D" id="3.40.720.10">
    <property type="entry name" value="Alkaline Phosphatase, subunit A"/>
    <property type="match status" value="1"/>
</dbReference>
<dbReference type="PATRIC" id="fig|70996.4.peg.5325"/>
<organism evidence="2 3">
    <name type="scientific">Herpetosiphon geysericola</name>
    <dbReference type="NCBI Taxonomy" id="70996"/>
    <lineage>
        <taxon>Bacteria</taxon>
        <taxon>Bacillati</taxon>
        <taxon>Chloroflexota</taxon>
        <taxon>Chloroflexia</taxon>
        <taxon>Herpetosiphonales</taxon>
        <taxon>Herpetosiphonaceae</taxon>
        <taxon>Herpetosiphon</taxon>
    </lineage>
</organism>
<dbReference type="AlphaFoldDB" id="A0A0P6Z1M3"/>
<evidence type="ECO:0000313" key="3">
    <source>
        <dbReference type="Proteomes" id="UP000050277"/>
    </source>
</evidence>
<dbReference type="RefSeq" id="WP_054533166.1">
    <property type="nucleotide sequence ID" value="NZ_LGKP01000008.1"/>
</dbReference>
<keyword evidence="3" id="KW-1185">Reference proteome</keyword>
<dbReference type="InterPro" id="IPR000917">
    <property type="entry name" value="Sulfatase_N"/>
</dbReference>
<dbReference type="InterPro" id="IPR047838">
    <property type="entry name" value="STM4013-like"/>
</dbReference>
<dbReference type="EMBL" id="LGKP01000008">
    <property type="protein sequence ID" value="KPL90974.1"/>
    <property type="molecule type" value="Genomic_DNA"/>
</dbReference>
<dbReference type="NCBIfam" id="NF038075">
    <property type="entry name" value="fam_STM4013"/>
    <property type="match status" value="1"/>
</dbReference>
<reference evidence="2 3" key="1">
    <citation type="submission" date="2015-07" db="EMBL/GenBank/DDBJ databases">
        <title>Whole genome sequence of Herpetosiphon geysericola DSM 7119.</title>
        <authorList>
            <person name="Hemp J."/>
            <person name="Ward L.M."/>
            <person name="Pace L.A."/>
            <person name="Fischer W.W."/>
        </authorList>
    </citation>
    <scope>NUCLEOTIDE SEQUENCE [LARGE SCALE GENOMIC DNA]</scope>
    <source>
        <strain evidence="2 3">DSM 7119</strain>
    </source>
</reference>
<name>A0A0P6Z1M3_9CHLR</name>